<dbReference type="PROSITE" id="PS50262">
    <property type="entry name" value="G_PROTEIN_RECEP_F1_2"/>
    <property type="match status" value="1"/>
</dbReference>
<evidence type="ECO:0000259" key="10">
    <source>
        <dbReference type="PROSITE" id="PS50262"/>
    </source>
</evidence>
<evidence type="ECO:0000256" key="1">
    <source>
        <dbReference type="ARBA" id="ARBA00004141"/>
    </source>
</evidence>
<evidence type="ECO:0000313" key="12">
    <source>
        <dbReference type="Proteomes" id="UP001195483"/>
    </source>
</evidence>
<evidence type="ECO:0000256" key="9">
    <source>
        <dbReference type="SAM" id="Phobius"/>
    </source>
</evidence>
<evidence type="ECO:0000313" key="11">
    <source>
        <dbReference type="EMBL" id="KAK3584528.1"/>
    </source>
</evidence>
<dbReference type="Pfam" id="PF00001">
    <property type="entry name" value="7tm_1"/>
    <property type="match status" value="1"/>
</dbReference>
<feature type="transmembrane region" description="Helical" evidence="9">
    <location>
        <begin position="137"/>
        <end position="160"/>
    </location>
</feature>
<feature type="transmembrane region" description="Helical" evidence="9">
    <location>
        <begin position="53"/>
        <end position="74"/>
    </location>
</feature>
<name>A0AAE0S3N8_9BIVA</name>
<accession>A0AAE0S3N8</accession>
<dbReference type="GO" id="GO:0004930">
    <property type="term" value="F:G protein-coupled receptor activity"/>
    <property type="evidence" value="ECO:0007669"/>
    <property type="project" value="UniProtKB-KW"/>
</dbReference>
<dbReference type="PROSITE" id="PS00237">
    <property type="entry name" value="G_PROTEIN_RECEP_F1_1"/>
    <property type="match status" value="1"/>
</dbReference>
<reference evidence="11" key="3">
    <citation type="submission" date="2023-05" db="EMBL/GenBank/DDBJ databases">
        <authorList>
            <person name="Smith C.H."/>
        </authorList>
    </citation>
    <scope>NUCLEOTIDE SEQUENCE</scope>
    <source>
        <strain evidence="11">CHS0354</strain>
        <tissue evidence="11">Mantle</tissue>
    </source>
</reference>
<dbReference type="AlphaFoldDB" id="A0AAE0S3N8"/>
<evidence type="ECO:0000256" key="4">
    <source>
        <dbReference type="ARBA" id="ARBA00023040"/>
    </source>
</evidence>
<feature type="transmembrane region" description="Helical" evidence="9">
    <location>
        <begin position="396"/>
        <end position="415"/>
    </location>
</feature>
<keyword evidence="3 9" id="KW-1133">Transmembrane helix</keyword>
<feature type="transmembrane region" description="Helical" evidence="9">
    <location>
        <begin position="191"/>
        <end position="214"/>
    </location>
</feature>
<dbReference type="SUPFAM" id="SSF81321">
    <property type="entry name" value="Family A G protein-coupled receptor-like"/>
    <property type="match status" value="1"/>
</dbReference>
<keyword evidence="5 9" id="KW-0472">Membrane</keyword>
<dbReference type="InterPro" id="IPR000276">
    <property type="entry name" value="GPCR_Rhodpsn"/>
</dbReference>
<dbReference type="InterPro" id="IPR017452">
    <property type="entry name" value="GPCR_Rhodpsn_7TM"/>
</dbReference>
<reference evidence="11" key="2">
    <citation type="journal article" date="2021" name="Genome Biol. Evol.">
        <title>Developing a high-quality reference genome for a parasitic bivalve with doubly uniparental inheritance (Bivalvia: Unionida).</title>
        <authorList>
            <person name="Smith C.H."/>
        </authorList>
    </citation>
    <scope>NUCLEOTIDE SEQUENCE</scope>
    <source>
        <strain evidence="11">CHS0354</strain>
        <tissue evidence="11">Mantle</tissue>
    </source>
</reference>
<dbReference type="CDD" id="cd00637">
    <property type="entry name" value="7tm_classA_rhodopsin-like"/>
    <property type="match status" value="1"/>
</dbReference>
<keyword evidence="2 8" id="KW-0812">Transmembrane</keyword>
<feature type="transmembrane region" description="Helical" evidence="9">
    <location>
        <begin position="94"/>
        <end position="116"/>
    </location>
</feature>
<evidence type="ECO:0000256" key="2">
    <source>
        <dbReference type="ARBA" id="ARBA00022692"/>
    </source>
</evidence>
<protein>
    <recommendedName>
        <fullName evidence="10">G-protein coupled receptors family 1 profile domain-containing protein</fullName>
    </recommendedName>
</protein>
<organism evidence="11 12">
    <name type="scientific">Potamilus streckersoni</name>
    <dbReference type="NCBI Taxonomy" id="2493646"/>
    <lineage>
        <taxon>Eukaryota</taxon>
        <taxon>Metazoa</taxon>
        <taxon>Spiralia</taxon>
        <taxon>Lophotrochozoa</taxon>
        <taxon>Mollusca</taxon>
        <taxon>Bivalvia</taxon>
        <taxon>Autobranchia</taxon>
        <taxon>Heteroconchia</taxon>
        <taxon>Palaeoheterodonta</taxon>
        <taxon>Unionida</taxon>
        <taxon>Unionoidea</taxon>
        <taxon>Unionidae</taxon>
        <taxon>Ambleminae</taxon>
        <taxon>Lampsilini</taxon>
        <taxon>Potamilus</taxon>
    </lineage>
</organism>
<dbReference type="Gene3D" id="1.20.1070.10">
    <property type="entry name" value="Rhodopsin 7-helix transmembrane proteins"/>
    <property type="match status" value="1"/>
</dbReference>
<dbReference type="GO" id="GO:0016020">
    <property type="term" value="C:membrane"/>
    <property type="evidence" value="ECO:0007669"/>
    <property type="project" value="UniProtKB-SubCell"/>
</dbReference>
<comment type="caution">
    <text evidence="11">The sequence shown here is derived from an EMBL/GenBank/DDBJ whole genome shotgun (WGS) entry which is preliminary data.</text>
</comment>
<comment type="subcellular location">
    <subcellularLocation>
        <location evidence="1">Membrane</location>
        <topology evidence="1">Multi-pass membrane protein</topology>
    </subcellularLocation>
</comment>
<dbReference type="PANTHER" id="PTHR24238">
    <property type="entry name" value="G-PROTEIN COUPLED RECEPTOR"/>
    <property type="match status" value="1"/>
</dbReference>
<keyword evidence="4 8" id="KW-0297">G-protein coupled receptor</keyword>
<reference evidence="11" key="1">
    <citation type="journal article" date="2021" name="Genome Biol. Evol.">
        <title>A High-Quality Reference Genome for a Parasitic Bivalve with Doubly Uniparental Inheritance (Bivalvia: Unionida).</title>
        <authorList>
            <person name="Smith C.H."/>
        </authorList>
    </citation>
    <scope>NUCLEOTIDE SEQUENCE</scope>
    <source>
        <strain evidence="11">CHS0354</strain>
    </source>
</reference>
<evidence type="ECO:0000256" key="3">
    <source>
        <dbReference type="ARBA" id="ARBA00022989"/>
    </source>
</evidence>
<evidence type="ECO:0000256" key="7">
    <source>
        <dbReference type="ARBA" id="ARBA00023224"/>
    </source>
</evidence>
<keyword evidence="6 8" id="KW-0675">Receptor</keyword>
<sequence length="498" mass="56066">MNNSSLTGLLQKLNDEKAVVLIPAIVFIGVLMLIGFIGNIFVCYFYGFRTKTTATSCFIICLSLFDFLSCTISMPKVVVHLRFVYMFPDKTACTVLIASNFVFTMSSGLILIAIAMERYRRICLPFKKQLTVFQARFICLISVPIACVFSWPSLLLYQVVDVDVPVIGLGVIKGYDCKAVKDDNLKMYLNAFSVIQILLFIFSVLSLTVLYALVYRKLQKLKQFQKYGTREVCISTKRSGLDDTDNSSTKRSSKCNDTPKCCGNNTKVSISKKSEKKVDSPNMANNLLGSVTSERNVTTTETSLVGEEINKVSEYSRANTDENIKPIELEQSNNLSHQKEHYVSSQVGCNVEREVCSRTFRKFDRDNITREDGKINLGSGYSLHNRRPTDLNSVRYTTLMLVIAVTFILSFLPYICFEVWRNVSTGYEPDKMTDIQLILHSMFTPSIPSYTGSSIRSLGSSSQMRAASGVKSILHVSVDLKEQRLLNPKRKHIRRAGK</sequence>
<proteinExistence type="inferred from homology"/>
<dbReference type="PRINTS" id="PR00237">
    <property type="entry name" value="GPCRRHODOPSN"/>
</dbReference>
<feature type="transmembrane region" description="Helical" evidence="9">
    <location>
        <begin position="20"/>
        <end position="46"/>
    </location>
</feature>
<evidence type="ECO:0000256" key="8">
    <source>
        <dbReference type="RuleBase" id="RU000688"/>
    </source>
</evidence>
<dbReference type="Proteomes" id="UP001195483">
    <property type="component" value="Unassembled WGS sequence"/>
</dbReference>
<evidence type="ECO:0000256" key="6">
    <source>
        <dbReference type="ARBA" id="ARBA00023170"/>
    </source>
</evidence>
<keyword evidence="12" id="KW-1185">Reference proteome</keyword>
<feature type="domain" description="G-protein coupled receptors family 1 profile" evidence="10">
    <location>
        <begin position="38"/>
        <end position="448"/>
    </location>
</feature>
<dbReference type="EMBL" id="JAEAOA010002299">
    <property type="protein sequence ID" value="KAK3584528.1"/>
    <property type="molecule type" value="Genomic_DNA"/>
</dbReference>
<gene>
    <name evidence="11" type="ORF">CHS0354_039262</name>
</gene>
<keyword evidence="7 8" id="KW-0807">Transducer</keyword>
<evidence type="ECO:0000256" key="5">
    <source>
        <dbReference type="ARBA" id="ARBA00023136"/>
    </source>
</evidence>
<comment type="similarity">
    <text evidence="8">Belongs to the G-protein coupled receptor 1 family.</text>
</comment>
<dbReference type="PANTHER" id="PTHR24238:SF47">
    <property type="entry name" value="ECDYSTEROIDS_DOPAMINE RECEPTOR-RELATED"/>
    <property type="match status" value="1"/>
</dbReference>